<dbReference type="Pfam" id="PF12732">
    <property type="entry name" value="YtxH"/>
    <property type="match status" value="1"/>
</dbReference>
<dbReference type="PANTHER" id="PTHR35792">
    <property type="entry name" value="GENERAL STRESS PROTEIN"/>
    <property type="match status" value="1"/>
</dbReference>
<protein>
    <submittedName>
        <fullName evidence="2">General stress protein</fullName>
    </submittedName>
</protein>
<comment type="caution">
    <text evidence="2">The sequence shown here is derived from an EMBL/GenBank/DDBJ whole genome shotgun (WGS) entry which is preliminary data.</text>
</comment>
<keyword evidence="1" id="KW-1133">Transmembrane helix</keyword>
<proteinExistence type="predicted"/>
<evidence type="ECO:0000313" key="3">
    <source>
        <dbReference type="Proteomes" id="UP000037558"/>
    </source>
</evidence>
<name>A0A0M0L811_9BACI</name>
<keyword evidence="1" id="KW-0812">Transmembrane</keyword>
<sequence length="148" mass="16083">MAKNNTNTTKNKDFVVGAIVGGVVGAATALLLAPKAGKELRSDINEQATFVRLKTEKLRNSAMEKGQGLASSAKDKTVSLSQTISGQSAQVINKVKGIRKKEEVLPESSLNVLEDEVETQSIEKEYNVQQELDQTKKALDEMEQGLKH</sequence>
<dbReference type="InterPro" id="IPR052928">
    <property type="entry name" value="Desiccation-related_membrane"/>
</dbReference>
<dbReference type="Proteomes" id="UP000037558">
    <property type="component" value="Unassembled WGS sequence"/>
</dbReference>
<dbReference type="AlphaFoldDB" id="A0A0M0L811"/>
<dbReference type="OrthoDB" id="9810874at2"/>
<dbReference type="InterPro" id="IPR024623">
    <property type="entry name" value="YtxH"/>
</dbReference>
<dbReference type="PANTHER" id="PTHR35792:SF1">
    <property type="entry name" value="SLL0268 PROTEIN"/>
    <property type="match status" value="1"/>
</dbReference>
<dbReference type="EMBL" id="LILC01000011">
    <property type="protein sequence ID" value="KOO46808.1"/>
    <property type="molecule type" value="Genomic_DNA"/>
</dbReference>
<keyword evidence="1" id="KW-0472">Membrane</keyword>
<reference evidence="3" key="1">
    <citation type="submission" date="2015-08" db="EMBL/GenBank/DDBJ databases">
        <title>Fjat-14210 dsm16467.</title>
        <authorList>
            <person name="Liu B."/>
            <person name="Wang J."/>
            <person name="Zhu Y."/>
            <person name="Liu G."/>
            <person name="Chen Q."/>
            <person name="Chen Z."/>
            <person name="Lan J."/>
            <person name="Che J."/>
            <person name="Ge C."/>
            <person name="Shi H."/>
            <person name="Pan Z."/>
            <person name="Liu X."/>
        </authorList>
    </citation>
    <scope>NUCLEOTIDE SEQUENCE [LARGE SCALE GENOMIC DNA]</scope>
    <source>
        <strain evidence="3">DSM 16467</strain>
    </source>
</reference>
<evidence type="ECO:0000313" key="2">
    <source>
        <dbReference type="EMBL" id="KOO46808.1"/>
    </source>
</evidence>
<dbReference type="STRING" id="284581.AMD01_07755"/>
<dbReference type="RefSeq" id="WP_053400816.1">
    <property type="nucleotide sequence ID" value="NZ_JAUKEN010000001.1"/>
</dbReference>
<accession>A0A0M0L811</accession>
<dbReference type="PATRIC" id="fig|284581.3.peg.3601"/>
<keyword evidence="3" id="KW-1185">Reference proteome</keyword>
<gene>
    <name evidence="2" type="ORF">AMD01_07755</name>
</gene>
<organism evidence="2 3">
    <name type="scientific">Priestia koreensis</name>
    <dbReference type="NCBI Taxonomy" id="284581"/>
    <lineage>
        <taxon>Bacteria</taxon>
        <taxon>Bacillati</taxon>
        <taxon>Bacillota</taxon>
        <taxon>Bacilli</taxon>
        <taxon>Bacillales</taxon>
        <taxon>Bacillaceae</taxon>
        <taxon>Priestia</taxon>
    </lineage>
</organism>
<evidence type="ECO:0000256" key="1">
    <source>
        <dbReference type="SAM" id="Phobius"/>
    </source>
</evidence>
<feature type="transmembrane region" description="Helical" evidence="1">
    <location>
        <begin position="14"/>
        <end position="33"/>
    </location>
</feature>